<evidence type="ECO:0000313" key="2">
    <source>
        <dbReference type="EMBL" id="KAK9028558.1"/>
    </source>
</evidence>
<reference evidence="2 3" key="1">
    <citation type="journal article" date="2024" name="G3 (Bethesda)">
        <title>Genome assembly of Hibiscus sabdariffa L. provides insights into metabolisms of medicinal natural products.</title>
        <authorList>
            <person name="Kim T."/>
        </authorList>
    </citation>
    <scope>NUCLEOTIDE SEQUENCE [LARGE SCALE GENOMIC DNA]</scope>
    <source>
        <strain evidence="2">TK-2024</strain>
        <tissue evidence="2">Old leaves</tissue>
    </source>
</reference>
<dbReference type="EMBL" id="JBBPBN010000011">
    <property type="protein sequence ID" value="KAK9028558.1"/>
    <property type="molecule type" value="Genomic_DNA"/>
</dbReference>
<evidence type="ECO:0000256" key="1">
    <source>
        <dbReference type="SAM" id="MobiDB-lite"/>
    </source>
</evidence>
<feature type="compositionally biased region" description="Polar residues" evidence="1">
    <location>
        <begin position="83"/>
        <end position="100"/>
    </location>
</feature>
<name>A0ABR2STF6_9ROSI</name>
<comment type="caution">
    <text evidence="2">The sequence shown here is derived from an EMBL/GenBank/DDBJ whole genome shotgun (WGS) entry which is preliminary data.</text>
</comment>
<feature type="region of interest" description="Disordered" evidence="1">
    <location>
        <begin position="61"/>
        <end position="100"/>
    </location>
</feature>
<accession>A0ABR2STF6</accession>
<protein>
    <submittedName>
        <fullName evidence="2">Uncharacterized protein</fullName>
    </submittedName>
</protein>
<organism evidence="2 3">
    <name type="scientific">Hibiscus sabdariffa</name>
    <name type="common">roselle</name>
    <dbReference type="NCBI Taxonomy" id="183260"/>
    <lineage>
        <taxon>Eukaryota</taxon>
        <taxon>Viridiplantae</taxon>
        <taxon>Streptophyta</taxon>
        <taxon>Embryophyta</taxon>
        <taxon>Tracheophyta</taxon>
        <taxon>Spermatophyta</taxon>
        <taxon>Magnoliopsida</taxon>
        <taxon>eudicotyledons</taxon>
        <taxon>Gunneridae</taxon>
        <taxon>Pentapetalae</taxon>
        <taxon>rosids</taxon>
        <taxon>malvids</taxon>
        <taxon>Malvales</taxon>
        <taxon>Malvaceae</taxon>
        <taxon>Malvoideae</taxon>
        <taxon>Hibiscus</taxon>
    </lineage>
</organism>
<dbReference type="Proteomes" id="UP001396334">
    <property type="component" value="Unassembled WGS sequence"/>
</dbReference>
<keyword evidence="3" id="KW-1185">Reference proteome</keyword>
<evidence type="ECO:0000313" key="3">
    <source>
        <dbReference type="Proteomes" id="UP001396334"/>
    </source>
</evidence>
<sequence length="186" mass="20992">MGKGRSLGECDLVGVNIEKNVEGTVETTEKNVNENLLIFSNKSNTNWAELLFKNQLARNENESEKVDWEMGTDSLGRKEPNPENLNPKSPETLGSNPNKSFSKNQILSYTKGVENPQSVGGRVLEEGHGADKVVDWVSSAESEENFRNVERRKSRITRLGGSFDAIMLQQLWWCYAVILVVFTRYH</sequence>
<gene>
    <name evidence="2" type="ORF">V6N11_025714</name>
</gene>
<proteinExistence type="predicted"/>